<evidence type="ECO:0000313" key="2">
    <source>
        <dbReference type="EMBL" id="SUZ26393.1"/>
    </source>
</evidence>
<name>A0AA46C4U8_9XANT</name>
<protein>
    <submittedName>
        <fullName evidence="2">PepSY domain-containing protein</fullName>
    </submittedName>
</protein>
<feature type="transmembrane region" description="Helical" evidence="1">
    <location>
        <begin position="419"/>
        <end position="437"/>
    </location>
</feature>
<keyword evidence="1" id="KW-0472">Membrane</keyword>
<feature type="transmembrane region" description="Helical" evidence="1">
    <location>
        <begin position="390"/>
        <end position="413"/>
    </location>
</feature>
<proteinExistence type="predicted"/>
<dbReference type="EMBL" id="UIHB01000001">
    <property type="protein sequence ID" value="SUZ26393.1"/>
    <property type="molecule type" value="Genomic_DNA"/>
</dbReference>
<feature type="transmembrane region" description="Helical" evidence="1">
    <location>
        <begin position="348"/>
        <end position="369"/>
    </location>
</feature>
<organism evidence="2 3">
    <name type="scientific">Xanthomonas euroxanthea</name>
    <dbReference type="NCBI Taxonomy" id="2259622"/>
    <lineage>
        <taxon>Bacteria</taxon>
        <taxon>Pseudomonadati</taxon>
        <taxon>Pseudomonadota</taxon>
        <taxon>Gammaproteobacteria</taxon>
        <taxon>Lysobacterales</taxon>
        <taxon>Lysobacteraceae</taxon>
        <taxon>Xanthomonas</taxon>
    </lineage>
</organism>
<feature type="transmembrane region" description="Helical" evidence="1">
    <location>
        <begin position="12"/>
        <end position="36"/>
    </location>
</feature>
<reference evidence="2 3" key="1">
    <citation type="submission" date="2018-06" db="EMBL/GenBank/DDBJ databases">
        <authorList>
            <person name="Pothier F. J."/>
        </authorList>
    </citation>
    <scope>NUCLEOTIDE SEQUENCE [LARGE SCALE GENOMIC DNA]</scope>
    <source>
        <strain evidence="2 3">CPBF 424</strain>
    </source>
</reference>
<dbReference type="PANTHER" id="PTHR34219:SF9">
    <property type="entry name" value="IRON-REGULATED INNER MEMBRANE PROTEIN"/>
    <property type="match status" value="1"/>
</dbReference>
<dbReference type="PANTHER" id="PTHR34219">
    <property type="entry name" value="IRON-REGULATED INNER MEMBRANE PROTEIN-RELATED"/>
    <property type="match status" value="1"/>
</dbReference>
<dbReference type="Proteomes" id="UP000254168">
    <property type="component" value="Unassembled WGS sequence"/>
</dbReference>
<feature type="transmembrane region" description="Helical" evidence="1">
    <location>
        <begin position="146"/>
        <end position="171"/>
    </location>
</feature>
<evidence type="ECO:0000256" key="1">
    <source>
        <dbReference type="SAM" id="Phobius"/>
    </source>
</evidence>
<feature type="transmembrane region" description="Helical" evidence="1">
    <location>
        <begin position="473"/>
        <end position="490"/>
    </location>
</feature>
<dbReference type="InterPro" id="IPR005625">
    <property type="entry name" value="PepSY-ass_TM"/>
</dbReference>
<gene>
    <name evidence="2" type="ORF">CPBF424_01480</name>
</gene>
<comment type="caution">
    <text evidence="2">The sequence shown here is derived from an EMBL/GenBank/DDBJ whole genome shotgun (WGS) entry which is preliminary data.</text>
</comment>
<dbReference type="AlphaFoldDB" id="A0AA46C4U8"/>
<dbReference type="Pfam" id="PF03929">
    <property type="entry name" value="PepSY_TM"/>
    <property type="match status" value="1"/>
</dbReference>
<sequence length="524" mass="56914">MKAATLRAFLSVHSWMGLLAGMALFIAFYAGAITVFTHQLSGWQTTPPATQPAPADPVAAAQRLLDAVIARHPQVADSFLVLLPGEHGPLARLYWYGPQAEASGGMRQYQQAADGSLLELPQRVGFADFLYDLHFTAGLPRVFGTYLFGVVSVLYGLALVSGVVLYAPVFLKDLFALRIGANVKRLWQDAHNVVGMLSLPFHVIFAWSGAVLCLGVLLLAPFQFLVFDGKLMQILEPDFELTPHVQPARRAAPVLPLAVLLDKARAASPGFVPESVGFHDAGDANARAEVYGHHAQRRLNTLGGVALDAATGQVLRVLEPRTMSPGTAALRGLQGLHFGNFGQAPVQWLYFLLGLGGAFLFYSGNLLWIETRRKRRLVDQPRRTHAMARLTVGVCLGSVAGVSALFIAARLLPQGQERHVYYAVFAAVLVWALIRPTARGAYEVLLACAGLTALIPLASCVSARGLVLPWQDATVLGVDLIALVLAWAYWQLARANKRRGLQGDPNSVWAWKARTTRESMHRVD</sequence>
<keyword evidence="3" id="KW-1185">Reference proteome</keyword>
<accession>A0AA46C4U8</accession>
<dbReference type="RefSeq" id="WP_115675594.1">
    <property type="nucleotide sequence ID" value="NZ_LR994544.1"/>
</dbReference>
<evidence type="ECO:0000313" key="3">
    <source>
        <dbReference type="Proteomes" id="UP000254168"/>
    </source>
</evidence>
<keyword evidence="1" id="KW-0812">Transmembrane</keyword>
<feature type="transmembrane region" description="Helical" evidence="1">
    <location>
        <begin position="444"/>
        <end position="467"/>
    </location>
</feature>
<keyword evidence="1" id="KW-1133">Transmembrane helix</keyword>
<feature type="transmembrane region" description="Helical" evidence="1">
    <location>
        <begin position="192"/>
        <end position="222"/>
    </location>
</feature>